<organism evidence="2 3">
    <name type="scientific">Blattamonas nauphoetae</name>
    <dbReference type="NCBI Taxonomy" id="2049346"/>
    <lineage>
        <taxon>Eukaryota</taxon>
        <taxon>Metamonada</taxon>
        <taxon>Preaxostyla</taxon>
        <taxon>Oxymonadida</taxon>
        <taxon>Blattamonas</taxon>
    </lineage>
</organism>
<accession>A0ABQ9Y210</accession>
<reference evidence="2 3" key="1">
    <citation type="journal article" date="2022" name="bioRxiv">
        <title>Genomics of Preaxostyla Flagellates Illuminates Evolutionary Transitions and the Path Towards Mitochondrial Loss.</title>
        <authorList>
            <person name="Novak L.V.F."/>
            <person name="Treitli S.C."/>
            <person name="Pyrih J."/>
            <person name="Halakuc P."/>
            <person name="Pipaliya S.V."/>
            <person name="Vacek V."/>
            <person name="Brzon O."/>
            <person name="Soukal P."/>
            <person name="Eme L."/>
            <person name="Dacks J.B."/>
            <person name="Karnkowska A."/>
            <person name="Elias M."/>
            <person name="Hampl V."/>
        </authorList>
    </citation>
    <scope>NUCLEOTIDE SEQUENCE [LARGE SCALE GENOMIC DNA]</scope>
    <source>
        <strain evidence="2">NAU3</strain>
        <tissue evidence="2">Gut</tissue>
    </source>
</reference>
<gene>
    <name evidence="2" type="ORF">BLNAU_7212</name>
</gene>
<feature type="compositionally biased region" description="Basic residues" evidence="1">
    <location>
        <begin position="10"/>
        <end position="31"/>
    </location>
</feature>
<comment type="caution">
    <text evidence="2">The sequence shown here is derived from an EMBL/GenBank/DDBJ whole genome shotgun (WGS) entry which is preliminary data.</text>
</comment>
<feature type="compositionally biased region" description="Pro residues" evidence="1">
    <location>
        <begin position="63"/>
        <end position="78"/>
    </location>
</feature>
<evidence type="ECO:0000313" key="2">
    <source>
        <dbReference type="EMBL" id="KAK2957778.1"/>
    </source>
</evidence>
<keyword evidence="3" id="KW-1185">Reference proteome</keyword>
<proteinExistence type="predicted"/>
<evidence type="ECO:0000256" key="1">
    <source>
        <dbReference type="SAM" id="MobiDB-lite"/>
    </source>
</evidence>
<feature type="compositionally biased region" description="Polar residues" evidence="1">
    <location>
        <begin position="36"/>
        <end position="45"/>
    </location>
</feature>
<feature type="region of interest" description="Disordered" evidence="1">
    <location>
        <begin position="1"/>
        <end position="90"/>
    </location>
</feature>
<dbReference type="EMBL" id="JARBJD010000043">
    <property type="protein sequence ID" value="KAK2957778.1"/>
    <property type="molecule type" value="Genomic_DNA"/>
</dbReference>
<dbReference type="Proteomes" id="UP001281761">
    <property type="component" value="Unassembled WGS sequence"/>
</dbReference>
<sequence length="90" mass="9900">MQVASAYSQKPKKTNSKRARQNPFRIRKRLMGMKQAKNQLETTGATEEHVPPESIHAHQPTPLSTPPSTLPPDPPHTQPQPASAESSPTI</sequence>
<protein>
    <submittedName>
        <fullName evidence="2">Uncharacterized protein</fullName>
    </submittedName>
</protein>
<evidence type="ECO:0000313" key="3">
    <source>
        <dbReference type="Proteomes" id="UP001281761"/>
    </source>
</evidence>
<name>A0ABQ9Y210_9EUKA</name>